<dbReference type="Pfam" id="PF23458">
    <property type="entry name" value="DUF7130"/>
    <property type="match status" value="1"/>
</dbReference>
<dbReference type="EMBL" id="LN831302">
    <property type="protein sequence ID" value="CQH61783.1"/>
    <property type="molecule type" value="Genomic_DNA"/>
</dbReference>
<proteinExistence type="predicted"/>
<dbReference type="Proteomes" id="UP000066737">
    <property type="component" value="Chromosome I"/>
</dbReference>
<dbReference type="InterPro" id="IPR055554">
    <property type="entry name" value="DUF7130"/>
</dbReference>
<organism evidence="2 3">
    <name type="scientific">Halobacterium hubeiense</name>
    <dbReference type="NCBI Taxonomy" id="1407499"/>
    <lineage>
        <taxon>Archaea</taxon>
        <taxon>Methanobacteriati</taxon>
        <taxon>Methanobacteriota</taxon>
        <taxon>Stenosarchaea group</taxon>
        <taxon>Halobacteria</taxon>
        <taxon>Halobacteriales</taxon>
        <taxon>Halobacteriaceae</taxon>
        <taxon>Halobacterium</taxon>
    </lineage>
</organism>
<dbReference type="RefSeq" id="WP_059057867.1">
    <property type="nucleotide sequence ID" value="NZ_CEML01000001.1"/>
</dbReference>
<dbReference type="OrthoDB" id="45654at2157"/>
<dbReference type="Gene3D" id="2.20.28.10">
    <property type="match status" value="1"/>
</dbReference>
<sequence length="97" mass="10745">MSGEPPSVGLGTAVYDDDGEKLGTIRGFDEDGFFVTTREGVDALSIEHERAGHEFGEAELMWRCSECGELGDLQESFPEECPNCGVEKEAIYYWTED</sequence>
<keyword evidence="3" id="KW-1185">Reference proteome</keyword>
<gene>
    <name evidence="2" type="ORF">HHUB_3545</name>
</gene>
<feature type="domain" description="DUF7130" evidence="1">
    <location>
        <begin position="10"/>
        <end position="97"/>
    </location>
</feature>
<reference evidence="3" key="1">
    <citation type="journal article" date="2016" name="Environ. Microbiol.">
        <title>The complete genome of a viable archaeum isolated from 123-million-year-old rock salt.</title>
        <authorList>
            <person name="Jaakkola S.T."/>
            <person name="Pfeiffer F."/>
            <person name="Ravantti J.J."/>
            <person name="Guo Q."/>
            <person name="Liu Y."/>
            <person name="Chen X."/>
            <person name="Ma H."/>
            <person name="Yang C."/>
            <person name="Oksanen H.M."/>
            <person name="Bamford D.H."/>
        </authorList>
    </citation>
    <scope>NUCLEOTIDE SEQUENCE</scope>
    <source>
        <strain evidence="3">JI20-1</strain>
    </source>
</reference>
<dbReference type="STRING" id="1407499.HHUB_3545"/>
<evidence type="ECO:0000313" key="2">
    <source>
        <dbReference type="EMBL" id="CQH61783.1"/>
    </source>
</evidence>
<dbReference type="SUPFAM" id="SSF57802">
    <property type="entry name" value="Rubredoxin-like"/>
    <property type="match status" value="1"/>
</dbReference>
<dbReference type="GeneID" id="26660144"/>
<name>A0A0U5H4S3_9EURY</name>
<protein>
    <submittedName>
        <fullName evidence="2">Small CPxCG-related zinc finger protein</fullName>
    </submittedName>
</protein>
<dbReference type="AlphaFoldDB" id="A0A0U5H4S3"/>
<dbReference type="KEGG" id="hhb:Hhub_3545"/>
<evidence type="ECO:0000313" key="3">
    <source>
        <dbReference type="Proteomes" id="UP000066737"/>
    </source>
</evidence>
<accession>A0A0U5H4S3</accession>
<evidence type="ECO:0000259" key="1">
    <source>
        <dbReference type="Pfam" id="PF23458"/>
    </source>
</evidence>